<feature type="compositionally biased region" description="Basic and acidic residues" evidence="1">
    <location>
        <begin position="1"/>
        <end position="17"/>
    </location>
</feature>
<proteinExistence type="predicted"/>
<reference evidence="2" key="1">
    <citation type="journal article" date="2023" name="Science">
        <title>Genome structures resolve the early diversification of teleost fishes.</title>
        <authorList>
            <person name="Parey E."/>
            <person name="Louis A."/>
            <person name="Montfort J."/>
            <person name="Bouchez O."/>
            <person name="Roques C."/>
            <person name="Iampietro C."/>
            <person name="Lluch J."/>
            <person name="Castinel A."/>
            <person name="Donnadieu C."/>
            <person name="Desvignes T."/>
            <person name="Floi Bucao C."/>
            <person name="Jouanno E."/>
            <person name="Wen M."/>
            <person name="Mejri S."/>
            <person name="Dirks R."/>
            <person name="Jansen H."/>
            <person name="Henkel C."/>
            <person name="Chen W.J."/>
            <person name="Zahm M."/>
            <person name="Cabau C."/>
            <person name="Klopp C."/>
            <person name="Thompson A.W."/>
            <person name="Robinson-Rechavi M."/>
            <person name="Braasch I."/>
            <person name="Lecointre G."/>
            <person name="Bobe J."/>
            <person name="Postlethwait J.H."/>
            <person name="Berthelot C."/>
            <person name="Roest Crollius H."/>
            <person name="Guiguen Y."/>
        </authorList>
    </citation>
    <scope>NUCLEOTIDE SEQUENCE</scope>
    <source>
        <strain evidence="2">NC1722</strain>
    </source>
</reference>
<organism evidence="2 3">
    <name type="scientific">Aldrovandia affinis</name>
    <dbReference type="NCBI Taxonomy" id="143900"/>
    <lineage>
        <taxon>Eukaryota</taxon>
        <taxon>Metazoa</taxon>
        <taxon>Chordata</taxon>
        <taxon>Craniata</taxon>
        <taxon>Vertebrata</taxon>
        <taxon>Euteleostomi</taxon>
        <taxon>Actinopterygii</taxon>
        <taxon>Neopterygii</taxon>
        <taxon>Teleostei</taxon>
        <taxon>Notacanthiformes</taxon>
        <taxon>Halosauridae</taxon>
        <taxon>Aldrovandia</taxon>
    </lineage>
</organism>
<protein>
    <submittedName>
        <fullName evidence="2">Uncharacterized protein</fullName>
    </submittedName>
</protein>
<comment type="caution">
    <text evidence="2">The sequence shown here is derived from an EMBL/GenBank/DDBJ whole genome shotgun (WGS) entry which is preliminary data.</text>
</comment>
<evidence type="ECO:0000256" key="1">
    <source>
        <dbReference type="SAM" id="MobiDB-lite"/>
    </source>
</evidence>
<dbReference type="Proteomes" id="UP001221898">
    <property type="component" value="Unassembled WGS sequence"/>
</dbReference>
<accession>A0AAD7T5Z9</accession>
<gene>
    <name evidence="2" type="ORF">AAFF_G00007200</name>
</gene>
<evidence type="ECO:0000313" key="3">
    <source>
        <dbReference type="Proteomes" id="UP001221898"/>
    </source>
</evidence>
<keyword evidence="3" id="KW-1185">Reference proteome</keyword>
<evidence type="ECO:0000313" key="2">
    <source>
        <dbReference type="EMBL" id="KAJ8415022.1"/>
    </source>
</evidence>
<name>A0AAD7T5Z9_9TELE</name>
<feature type="region of interest" description="Disordered" evidence="1">
    <location>
        <begin position="1"/>
        <end position="36"/>
    </location>
</feature>
<sequence>MENKSDGKINDKFKEAPRLTGARRARGEEPSASRDDSAVTLAASVFHRFFPISPHCDHQGPRRWEGFSACRAAPGDGVAVPIANLTDKVMRENSGWIVRKQLSEFRILEIAIGYSDDSSGRVHKAWPFITRDT</sequence>
<feature type="compositionally biased region" description="Basic and acidic residues" evidence="1">
    <location>
        <begin position="25"/>
        <end position="36"/>
    </location>
</feature>
<dbReference type="AlphaFoldDB" id="A0AAD7T5Z9"/>
<dbReference type="EMBL" id="JAINUG010000010">
    <property type="protein sequence ID" value="KAJ8415022.1"/>
    <property type="molecule type" value="Genomic_DNA"/>
</dbReference>